<protein>
    <submittedName>
        <fullName evidence="3">FAD-binding oxidoreductase</fullName>
    </submittedName>
</protein>
<dbReference type="Gene3D" id="3.30.9.10">
    <property type="entry name" value="D-Amino Acid Oxidase, subunit A, domain 2"/>
    <property type="match status" value="1"/>
</dbReference>
<reference evidence="3 4" key="1">
    <citation type="submission" date="2020-04" db="EMBL/GenBank/DDBJ databases">
        <title>Description of novel Gluconacetobacter.</title>
        <authorList>
            <person name="Sombolestani A."/>
        </authorList>
    </citation>
    <scope>NUCLEOTIDE SEQUENCE [LARGE SCALE GENOMIC DNA]</scope>
    <source>
        <strain evidence="3 4">LMG 27800</strain>
    </source>
</reference>
<keyword evidence="1" id="KW-0560">Oxidoreductase</keyword>
<dbReference type="InterPro" id="IPR036188">
    <property type="entry name" value="FAD/NAD-bd_sf"/>
</dbReference>
<evidence type="ECO:0000313" key="3">
    <source>
        <dbReference type="EMBL" id="MBB2205525.1"/>
    </source>
</evidence>
<proteinExistence type="predicted"/>
<feature type="domain" description="FAD dependent oxidoreductase" evidence="2">
    <location>
        <begin position="2"/>
        <end position="381"/>
    </location>
</feature>
<comment type="caution">
    <text evidence="3">The sequence shown here is derived from an EMBL/GenBank/DDBJ whole genome shotgun (WGS) entry which is preliminary data.</text>
</comment>
<dbReference type="SUPFAM" id="SSF51971">
    <property type="entry name" value="Nucleotide-binding domain"/>
    <property type="match status" value="1"/>
</dbReference>
<evidence type="ECO:0000313" key="4">
    <source>
        <dbReference type="Proteomes" id="UP000540556"/>
    </source>
</evidence>
<dbReference type="Pfam" id="PF01266">
    <property type="entry name" value="DAO"/>
    <property type="match status" value="1"/>
</dbReference>
<dbReference type="Proteomes" id="UP000540556">
    <property type="component" value="Unassembled WGS sequence"/>
</dbReference>
<dbReference type="PANTHER" id="PTHR13847:SF289">
    <property type="entry name" value="GLYCINE OXIDASE"/>
    <property type="match status" value="1"/>
</dbReference>
<dbReference type="InterPro" id="IPR006076">
    <property type="entry name" value="FAD-dep_OxRdtase"/>
</dbReference>
<dbReference type="Gene3D" id="3.50.50.60">
    <property type="entry name" value="FAD/NAD(P)-binding domain"/>
    <property type="match status" value="2"/>
</dbReference>
<dbReference type="PANTHER" id="PTHR13847">
    <property type="entry name" value="SARCOSINE DEHYDROGENASE-RELATED"/>
    <property type="match status" value="1"/>
</dbReference>
<accession>A0A7W4PPK4</accession>
<evidence type="ECO:0000259" key="2">
    <source>
        <dbReference type="Pfam" id="PF01266"/>
    </source>
</evidence>
<dbReference type="SUPFAM" id="SSF54373">
    <property type="entry name" value="FAD-linked reductases, C-terminal domain"/>
    <property type="match status" value="1"/>
</dbReference>
<sequence>MVGGGIVGRACALRLLACGLDVALVDPRCDPPPPSWGNAGHIACEQTVPLAGPGTLRDVPRRLYPRGPLDIGWRHVGTWLPWTLRFLACCTPGRARAGTAALRGLMADALPAWQRLAADLGRPDLLSCDGTIKLWEDARTMPGAPPHADPLTGVAATPLPPAQLAAFAAALQVPPAAGRHYGRTAHVTDITALLHAMESRFIARGGIWRATTATHLRPGRHGTAVHLADGTILAPDLVLVSGGIGTRALLARSGMRVPLIAERGYHVEWDHGGVWTLPNVVFEDRALVVTRFGPRLRATSFVEFTRDDAPFDPRKWQILERHVAQLGLPVASPFARWAGARPTLPDYLPAIGRLGTAPGLHAAFGHNHLGLTLAAATAEALVPVMTGAPLPPRLHPFRPDRF</sequence>
<dbReference type="GO" id="GO:0005737">
    <property type="term" value="C:cytoplasm"/>
    <property type="evidence" value="ECO:0007669"/>
    <property type="project" value="TreeGrafter"/>
</dbReference>
<dbReference type="AlphaFoldDB" id="A0A7W4PPK4"/>
<gene>
    <name evidence="3" type="ORF">HLH27_10910</name>
</gene>
<dbReference type="GO" id="GO:0016491">
    <property type="term" value="F:oxidoreductase activity"/>
    <property type="evidence" value="ECO:0007669"/>
    <property type="project" value="UniProtKB-KW"/>
</dbReference>
<evidence type="ECO:0000256" key="1">
    <source>
        <dbReference type="ARBA" id="ARBA00023002"/>
    </source>
</evidence>
<name>A0A7W4PPK4_9PROT</name>
<dbReference type="EMBL" id="JABEQK010000007">
    <property type="protein sequence ID" value="MBB2205525.1"/>
    <property type="molecule type" value="Genomic_DNA"/>
</dbReference>
<keyword evidence="4" id="KW-1185">Reference proteome</keyword>
<organism evidence="3 4">
    <name type="scientific">Gluconacetobacter takamatsuzukensis</name>
    <dbReference type="NCBI Taxonomy" id="1286190"/>
    <lineage>
        <taxon>Bacteria</taxon>
        <taxon>Pseudomonadati</taxon>
        <taxon>Pseudomonadota</taxon>
        <taxon>Alphaproteobacteria</taxon>
        <taxon>Acetobacterales</taxon>
        <taxon>Acetobacteraceae</taxon>
        <taxon>Gluconacetobacter</taxon>
    </lineage>
</organism>